<dbReference type="Proteomes" id="UP000694844">
    <property type="component" value="Chromosome 1"/>
</dbReference>
<keyword evidence="2 4" id="KW-1133">Transmembrane helix</keyword>
<keyword evidence="4" id="KW-0186">Copper</keyword>
<feature type="transmembrane region" description="Helical" evidence="4">
    <location>
        <begin position="99"/>
        <end position="121"/>
    </location>
</feature>
<keyword evidence="1 4" id="KW-0812">Transmembrane</keyword>
<keyword evidence="4" id="KW-0406">Ion transport</keyword>
<dbReference type="GeneID" id="111102528"/>
<sequence>MYSYWTTLTRIHLIHDAWHLGTPSGIAMAMVAGAVLAFGFELITLINYRVLHRLRETEKTFPQSMFCNPAVLPRRCIGTILFTLRATVAYFLMLCVMSMNVLILISVLVGSGLGFFLLGILKKRIPSPQAVEDDDNLKIQMGERPNCRKTTKPTEPLLISDGPCSGSKTKKEEAFL</sequence>
<comment type="similarity">
    <text evidence="4">Belongs to the copper transporter (Ctr) (TC 1.A.56) family. SLC31A subfamily.</text>
</comment>
<comment type="subcellular location">
    <subcellularLocation>
        <location evidence="4">Membrane</location>
        <topology evidence="4">Multi-pass membrane protein</topology>
    </subcellularLocation>
</comment>
<evidence type="ECO:0000313" key="8">
    <source>
        <dbReference type="RefSeq" id="XP_022291040.1"/>
    </source>
</evidence>
<protein>
    <recommendedName>
        <fullName evidence="4">Copper transport protein</fullName>
    </recommendedName>
</protein>
<reference evidence="6" key="1">
    <citation type="submission" date="2024-06" db="UniProtKB">
        <authorList>
            <consortium name="RefSeq"/>
        </authorList>
    </citation>
    <scope>NUCLEOTIDE SEQUENCE [LARGE SCALE GENOMIC DNA]</scope>
    <source>
        <tissue evidence="8">Whole sample</tissue>
    </source>
</reference>
<dbReference type="KEGG" id="cvn:111102528"/>
<keyword evidence="6" id="KW-1185">Reference proteome</keyword>
<dbReference type="OrthoDB" id="6158546at2759"/>
<dbReference type="RefSeq" id="XP_022291032.1">
    <property type="nucleotide sequence ID" value="XM_022435324.1"/>
</dbReference>
<gene>
    <name evidence="7 8" type="primary">LOC111102528</name>
</gene>
<keyword evidence="3 4" id="KW-0472">Membrane</keyword>
<dbReference type="GO" id="GO:0016020">
    <property type="term" value="C:membrane"/>
    <property type="evidence" value="ECO:0007669"/>
    <property type="project" value="UniProtKB-SubCell"/>
</dbReference>
<dbReference type="RefSeq" id="XP_022291040.1">
    <property type="nucleotide sequence ID" value="XM_022435332.1"/>
</dbReference>
<name>A0A8B8AHP2_CRAVI</name>
<dbReference type="InterPro" id="IPR007274">
    <property type="entry name" value="Cop_transporter"/>
</dbReference>
<evidence type="ECO:0000256" key="4">
    <source>
        <dbReference type="RuleBase" id="RU367022"/>
    </source>
</evidence>
<evidence type="ECO:0000313" key="7">
    <source>
        <dbReference type="RefSeq" id="XP_022291032.1"/>
    </source>
</evidence>
<reference evidence="7" key="2">
    <citation type="submission" date="2025-04" db="UniProtKB">
        <authorList>
            <consortium name="RefSeq"/>
        </authorList>
    </citation>
    <scope>IDENTIFICATION</scope>
    <source>
        <tissue evidence="7">Whole sample</tissue>
    </source>
</reference>
<dbReference type="GO" id="GO:0005375">
    <property type="term" value="F:copper ion transmembrane transporter activity"/>
    <property type="evidence" value="ECO:0007669"/>
    <property type="project" value="UniProtKB-UniRule"/>
</dbReference>
<keyword evidence="4" id="KW-0813">Transport</keyword>
<accession>A0A8B8AHP2</accession>
<evidence type="ECO:0000256" key="5">
    <source>
        <dbReference type="SAM" id="MobiDB-lite"/>
    </source>
</evidence>
<evidence type="ECO:0000256" key="1">
    <source>
        <dbReference type="ARBA" id="ARBA00022692"/>
    </source>
</evidence>
<dbReference type="Pfam" id="PF04145">
    <property type="entry name" value="Ctr"/>
    <property type="match status" value="1"/>
</dbReference>
<evidence type="ECO:0000313" key="6">
    <source>
        <dbReference type="Proteomes" id="UP000694844"/>
    </source>
</evidence>
<feature type="region of interest" description="Disordered" evidence="5">
    <location>
        <begin position="145"/>
        <end position="176"/>
    </location>
</feature>
<evidence type="ECO:0000256" key="2">
    <source>
        <dbReference type="ARBA" id="ARBA00022989"/>
    </source>
</evidence>
<dbReference type="PANTHER" id="PTHR12483">
    <property type="entry name" value="SOLUTE CARRIER FAMILY 31 COPPER TRANSPORTERS"/>
    <property type="match status" value="1"/>
</dbReference>
<proteinExistence type="inferred from homology"/>
<feature type="transmembrane region" description="Helical" evidence="4">
    <location>
        <begin position="26"/>
        <end position="51"/>
    </location>
</feature>
<feature type="transmembrane region" description="Helical" evidence="4">
    <location>
        <begin position="72"/>
        <end position="93"/>
    </location>
</feature>
<organism evidence="6 7">
    <name type="scientific">Crassostrea virginica</name>
    <name type="common">Eastern oyster</name>
    <dbReference type="NCBI Taxonomy" id="6565"/>
    <lineage>
        <taxon>Eukaryota</taxon>
        <taxon>Metazoa</taxon>
        <taxon>Spiralia</taxon>
        <taxon>Lophotrochozoa</taxon>
        <taxon>Mollusca</taxon>
        <taxon>Bivalvia</taxon>
        <taxon>Autobranchia</taxon>
        <taxon>Pteriomorphia</taxon>
        <taxon>Ostreida</taxon>
        <taxon>Ostreoidea</taxon>
        <taxon>Ostreidae</taxon>
        <taxon>Crassostrea</taxon>
    </lineage>
</organism>
<evidence type="ECO:0000256" key="3">
    <source>
        <dbReference type="ARBA" id="ARBA00023136"/>
    </source>
</evidence>
<keyword evidence="4" id="KW-0187">Copper transport</keyword>
<dbReference type="AlphaFoldDB" id="A0A8B8AHP2"/>